<keyword evidence="4" id="KW-1185">Reference proteome</keyword>
<dbReference type="EMBL" id="CM001402">
    <property type="protein sequence ID" value="EHO42602.1"/>
    <property type="molecule type" value="Genomic_DNA"/>
</dbReference>
<reference evidence="2 5" key="2">
    <citation type="submission" date="2016-11" db="EMBL/GenBank/DDBJ databases">
        <title>Genomic analysis of Caldithrix abyssi and proposal of a novel bacterial phylum Caldithrichaeota.</title>
        <authorList>
            <person name="Kublanov I."/>
            <person name="Sigalova O."/>
            <person name="Gavrilov S."/>
            <person name="Lebedinsky A."/>
            <person name="Ivanova N."/>
            <person name="Daum C."/>
            <person name="Reddy T."/>
            <person name="Klenk H.P."/>
            <person name="Goker M."/>
            <person name="Reva O."/>
            <person name="Miroshnichenko M."/>
            <person name="Kyprides N."/>
            <person name="Woyke T."/>
            <person name="Gelfand M."/>
        </authorList>
    </citation>
    <scope>NUCLEOTIDE SEQUENCE [LARGE SCALE GENOMIC DNA]</scope>
    <source>
        <strain evidence="2 5">LF13</strain>
    </source>
</reference>
<dbReference type="KEGG" id="caby:Cabys_1864"/>
<dbReference type="PANTHER" id="PTHR42685">
    <property type="entry name" value="GERANYLGERANYL DIPHOSPHATE REDUCTASE"/>
    <property type="match status" value="1"/>
</dbReference>
<dbReference type="Proteomes" id="UP000004671">
    <property type="component" value="Chromosome"/>
</dbReference>
<dbReference type="AlphaFoldDB" id="H1XT35"/>
<protein>
    <submittedName>
        <fullName evidence="2">Geranylgeranyl reductase family</fullName>
    </submittedName>
    <submittedName>
        <fullName evidence="3">Monooxygenase FAD-binding</fullName>
    </submittedName>
</protein>
<evidence type="ECO:0000259" key="1">
    <source>
        <dbReference type="Pfam" id="PF01494"/>
    </source>
</evidence>
<dbReference type="SUPFAM" id="SSF51905">
    <property type="entry name" value="FAD/NAD(P)-binding domain"/>
    <property type="match status" value="1"/>
</dbReference>
<evidence type="ECO:0000313" key="2">
    <source>
        <dbReference type="EMBL" id="APF18613.1"/>
    </source>
</evidence>
<dbReference type="InterPro" id="IPR036188">
    <property type="entry name" value="FAD/NAD-bd_sf"/>
</dbReference>
<dbReference type="HOGENOM" id="CLU_024648_5_0_0"/>
<dbReference type="GO" id="GO:0071949">
    <property type="term" value="F:FAD binding"/>
    <property type="evidence" value="ECO:0007669"/>
    <property type="project" value="InterPro"/>
</dbReference>
<feature type="domain" description="FAD-binding" evidence="1">
    <location>
        <begin position="4"/>
        <end position="38"/>
    </location>
</feature>
<organism evidence="3 4">
    <name type="scientific">Caldithrix abyssi DSM 13497</name>
    <dbReference type="NCBI Taxonomy" id="880073"/>
    <lineage>
        <taxon>Bacteria</taxon>
        <taxon>Pseudomonadati</taxon>
        <taxon>Calditrichota</taxon>
        <taxon>Calditrichia</taxon>
        <taxon>Calditrichales</taxon>
        <taxon>Calditrichaceae</taxon>
        <taxon>Caldithrix</taxon>
    </lineage>
</organism>
<dbReference type="GO" id="GO:0004497">
    <property type="term" value="F:monooxygenase activity"/>
    <property type="evidence" value="ECO:0007669"/>
    <property type="project" value="UniProtKB-KW"/>
</dbReference>
<dbReference type="OrthoDB" id="9785276at2"/>
<dbReference type="Pfam" id="PF01494">
    <property type="entry name" value="FAD_binding_3"/>
    <property type="match status" value="1"/>
</dbReference>
<sequence length="315" mass="36498">MTEAEIIIVGGGPAGASCAAELHRAGRDALILDKKTFPRTKLCAGWVTPRVWKMLGVKPQEYPHSIILFKKLHYIFGKKRLTVPTRQYSIRRYEFDHWLLQRSGARFIRHQVQNIRRHEDHFIIDDQFRCKILVGAGGTNCPVYRTFFARHKPRQPEKRIATMELEFPFAWRDSHCYLWFFDNDLAGYSWYVPKGNGHLNIGIGGKFAILQKKKQTIQQHWQFFVNKLMQKQLIDSEPQAVKGYQYFLRQDDQVQMKDIYLIGDAAGLATIDMGEGIGPAIQSGLLAAEAILTGQPYSIARIPKFSLWDILFWWR</sequence>
<evidence type="ECO:0000313" key="3">
    <source>
        <dbReference type="EMBL" id="EHO42602.1"/>
    </source>
</evidence>
<accession>H1XT35</accession>
<evidence type="ECO:0000313" key="4">
    <source>
        <dbReference type="Proteomes" id="UP000004671"/>
    </source>
</evidence>
<proteinExistence type="predicted"/>
<evidence type="ECO:0000313" key="5">
    <source>
        <dbReference type="Proteomes" id="UP000183868"/>
    </source>
</evidence>
<keyword evidence="3" id="KW-0560">Oxidoreductase</keyword>
<dbReference type="eggNOG" id="COG0644">
    <property type="taxonomic scope" value="Bacteria"/>
</dbReference>
<dbReference type="InterPro" id="IPR002938">
    <property type="entry name" value="FAD-bd"/>
</dbReference>
<dbReference type="Proteomes" id="UP000183868">
    <property type="component" value="Chromosome"/>
</dbReference>
<dbReference type="STRING" id="880073.Cabys_1864"/>
<keyword evidence="3" id="KW-0503">Monooxygenase</keyword>
<dbReference type="PaxDb" id="880073-Calab_2996"/>
<dbReference type="PANTHER" id="PTHR42685:SF22">
    <property type="entry name" value="CONDITIONED MEDIUM FACTOR RECEPTOR 1"/>
    <property type="match status" value="1"/>
</dbReference>
<dbReference type="FunCoup" id="H1XT35">
    <property type="interactions" value="52"/>
</dbReference>
<dbReference type="RefSeq" id="WP_006929958.1">
    <property type="nucleotide sequence ID" value="NZ_CM001402.1"/>
</dbReference>
<name>H1XT35_CALAY</name>
<dbReference type="InParanoid" id="H1XT35"/>
<reference evidence="3 4" key="1">
    <citation type="submission" date="2011-09" db="EMBL/GenBank/DDBJ databases">
        <title>The permanent draft genome of Caldithrix abyssi DSM 13497.</title>
        <authorList>
            <consortium name="US DOE Joint Genome Institute (JGI-PGF)"/>
            <person name="Lucas S."/>
            <person name="Han J."/>
            <person name="Lapidus A."/>
            <person name="Bruce D."/>
            <person name="Goodwin L."/>
            <person name="Pitluck S."/>
            <person name="Peters L."/>
            <person name="Kyrpides N."/>
            <person name="Mavromatis K."/>
            <person name="Ivanova N."/>
            <person name="Mikhailova N."/>
            <person name="Chertkov O."/>
            <person name="Detter J.C."/>
            <person name="Tapia R."/>
            <person name="Han C."/>
            <person name="Land M."/>
            <person name="Hauser L."/>
            <person name="Markowitz V."/>
            <person name="Cheng J.-F."/>
            <person name="Hugenholtz P."/>
            <person name="Woyke T."/>
            <person name="Wu D."/>
            <person name="Spring S."/>
            <person name="Brambilla E."/>
            <person name="Klenk H.-P."/>
            <person name="Eisen J.A."/>
        </authorList>
    </citation>
    <scope>NUCLEOTIDE SEQUENCE [LARGE SCALE GENOMIC DNA]</scope>
    <source>
        <strain evidence="3 4">DSM 13497</strain>
    </source>
</reference>
<gene>
    <name evidence="2" type="ORF">Cabys_1864</name>
    <name evidence="3" type="ORF">Calab_2996</name>
</gene>
<dbReference type="InterPro" id="IPR050407">
    <property type="entry name" value="Geranylgeranyl_reductase"/>
</dbReference>
<dbReference type="PRINTS" id="PR00420">
    <property type="entry name" value="RNGMNOXGNASE"/>
</dbReference>
<dbReference type="Gene3D" id="3.50.50.60">
    <property type="entry name" value="FAD/NAD(P)-binding domain"/>
    <property type="match status" value="1"/>
</dbReference>
<dbReference type="EMBL" id="CP018099">
    <property type="protein sequence ID" value="APF18613.1"/>
    <property type="molecule type" value="Genomic_DNA"/>
</dbReference>